<dbReference type="SUPFAM" id="SSF74788">
    <property type="entry name" value="Cullin repeat-like"/>
    <property type="match status" value="1"/>
</dbReference>
<keyword evidence="8" id="KW-1185">Reference proteome</keyword>
<feature type="domain" description="Exocyst complex subunit Exo70 C-terminal" evidence="6">
    <location>
        <begin position="274"/>
        <end position="645"/>
    </location>
</feature>
<evidence type="ECO:0000256" key="2">
    <source>
        <dbReference type="ARBA" id="ARBA00022448"/>
    </source>
</evidence>
<dbReference type="EMBL" id="GG745331">
    <property type="protein sequence ID" value="KNE57396.1"/>
    <property type="molecule type" value="Genomic_DNA"/>
</dbReference>
<dbReference type="InterPro" id="IPR004140">
    <property type="entry name" value="Exo70"/>
</dbReference>
<comment type="subcellular location">
    <subcellularLocation>
        <location evidence="4">Bud</location>
    </subcellularLocation>
    <subcellularLocation>
        <location evidence="4">Bud neck</location>
    </subcellularLocation>
</comment>
<dbReference type="PANTHER" id="PTHR12542">
    <property type="entry name" value="EXOCYST COMPLEX PROTEIN EXO70"/>
    <property type="match status" value="1"/>
</dbReference>
<proteinExistence type="inferred from homology"/>
<protein>
    <recommendedName>
        <fullName evidence="4">Exocyst complex protein EXO70</fullName>
    </recommendedName>
</protein>
<evidence type="ECO:0000256" key="1">
    <source>
        <dbReference type="ARBA" id="ARBA00006756"/>
    </source>
</evidence>
<name>A0A0L0S4P1_ALLM3</name>
<dbReference type="Pfam" id="PF03081">
    <property type="entry name" value="Exo70_C"/>
    <property type="match status" value="1"/>
</dbReference>
<evidence type="ECO:0000256" key="4">
    <source>
        <dbReference type="RuleBase" id="RU365026"/>
    </source>
</evidence>
<dbReference type="STRING" id="578462.A0A0L0S4P1"/>
<dbReference type="GO" id="GO:0006887">
    <property type="term" value="P:exocytosis"/>
    <property type="evidence" value="ECO:0007669"/>
    <property type="project" value="UniProtKB-KW"/>
</dbReference>
<dbReference type="OMA" id="LEHYICA"/>
<dbReference type="InterPro" id="IPR016159">
    <property type="entry name" value="Cullin_repeat-like_dom_sf"/>
</dbReference>
<dbReference type="OrthoDB" id="1922221at2759"/>
<reference evidence="7 8" key="1">
    <citation type="submission" date="2009-11" db="EMBL/GenBank/DDBJ databases">
        <title>Annotation of Allomyces macrogynus ATCC 38327.</title>
        <authorList>
            <consortium name="The Broad Institute Genome Sequencing Platform"/>
            <person name="Russ C."/>
            <person name="Cuomo C."/>
            <person name="Burger G."/>
            <person name="Gray M.W."/>
            <person name="Holland P.W.H."/>
            <person name="King N."/>
            <person name="Lang F.B.F."/>
            <person name="Roger A.J."/>
            <person name="Ruiz-Trillo I."/>
            <person name="Young S.K."/>
            <person name="Zeng Q."/>
            <person name="Gargeya S."/>
            <person name="Fitzgerald M."/>
            <person name="Haas B."/>
            <person name="Abouelleil A."/>
            <person name="Alvarado L."/>
            <person name="Arachchi H.M."/>
            <person name="Berlin A."/>
            <person name="Chapman S.B."/>
            <person name="Gearin G."/>
            <person name="Goldberg J."/>
            <person name="Griggs A."/>
            <person name="Gujja S."/>
            <person name="Hansen M."/>
            <person name="Heiman D."/>
            <person name="Howarth C."/>
            <person name="Larimer J."/>
            <person name="Lui A."/>
            <person name="MacDonald P.J.P."/>
            <person name="McCowen C."/>
            <person name="Montmayeur A."/>
            <person name="Murphy C."/>
            <person name="Neiman D."/>
            <person name="Pearson M."/>
            <person name="Priest M."/>
            <person name="Roberts A."/>
            <person name="Saif S."/>
            <person name="Shea T."/>
            <person name="Sisk P."/>
            <person name="Stolte C."/>
            <person name="Sykes S."/>
            <person name="Wortman J."/>
            <person name="Nusbaum C."/>
            <person name="Birren B."/>
        </authorList>
    </citation>
    <scope>NUCLEOTIDE SEQUENCE [LARGE SCALE GENOMIC DNA]</scope>
    <source>
        <strain evidence="7 8">ATCC 38327</strain>
    </source>
</reference>
<keyword evidence="3 4" id="KW-0268">Exocytosis</keyword>
<dbReference type="VEuPathDB" id="FungiDB:AMAG_03117"/>
<keyword evidence="4" id="KW-0653">Protein transport</keyword>
<evidence type="ECO:0000313" key="8">
    <source>
        <dbReference type="Proteomes" id="UP000054350"/>
    </source>
</evidence>
<comment type="function">
    <text evidence="4">Involved in the secretory pathway as part of the exocyst complex which tethers secretory vesicles to the sites of exocytosis. Also plays a role in the assembly of the exocyst.</text>
</comment>
<keyword evidence="2 4" id="KW-0813">Transport</keyword>
<dbReference type="GO" id="GO:0005935">
    <property type="term" value="C:cellular bud neck"/>
    <property type="evidence" value="ECO:0007669"/>
    <property type="project" value="UniProtKB-SubCell"/>
</dbReference>
<evidence type="ECO:0000313" key="7">
    <source>
        <dbReference type="EMBL" id="KNE57396.1"/>
    </source>
</evidence>
<evidence type="ECO:0000256" key="5">
    <source>
        <dbReference type="SAM" id="MobiDB-lite"/>
    </source>
</evidence>
<dbReference type="Proteomes" id="UP000054350">
    <property type="component" value="Unassembled WGS sequence"/>
</dbReference>
<dbReference type="GO" id="GO:0000145">
    <property type="term" value="C:exocyst"/>
    <property type="evidence" value="ECO:0007669"/>
    <property type="project" value="InterPro"/>
</dbReference>
<dbReference type="Pfam" id="PF20669">
    <property type="entry name" value="Exo70_N"/>
    <property type="match status" value="1"/>
</dbReference>
<evidence type="ECO:0000256" key="3">
    <source>
        <dbReference type="ARBA" id="ARBA00022483"/>
    </source>
</evidence>
<comment type="similarity">
    <text evidence="1 4">Belongs to the EXO70 family.</text>
</comment>
<dbReference type="PANTHER" id="PTHR12542:SF41">
    <property type="entry name" value="EXOCYST COMPLEX COMPONENT 7"/>
    <property type="match status" value="1"/>
</dbReference>
<dbReference type="InterPro" id="IPR046364">
    <property type="entry name" value="Exo70_C"/>
</dbReference>
<sequence length="649" mass="73058">MVSASTSGSTAPQPPHRNRPINDAVSAEKRRENQRKLMEEMADVEILEDTLAKSMQLSAQMVEMLGSFDDRLKSFEQSMLPIHRSTQRLNLYYENVEKTLDEANRIIEYLDLADKERDVISRGPDPTNILPYIESMNRIVAALTFLTESRFASGEKAIYKLRQQQNAGLMQLIRLFKDWLTSISAPLDTLDLIRSQQDVLPTPNPTDLRRLSELATWLSSVPTDPSAPGQGEDLADFTRVYVQVRGACLTKSLQPVAAQAGDQRRQSSGGFILLTTWLERYLRAERALATQLLPQRAIGVLDATATPVLDLYLEVGQALLTQLKRANGRADFSLVFVLFDVLEFWGVKRDEFGSVLDGLAKKSQDIEDLFDSWTKAALKIIPDFLEEVKQPGKGSLPPDGTVHELTSNTMSFMKKLLEYPDSTESILLSIGEHDWASSSVNITEIKYVKSSGRLIRKYFGLVLAALDANLESKAKQYKKPGVATIFLINNMHYILKTVRSHAKLKSLLSDQGATGAVPDLVAQYDRALRRHRDAFQDMFRPVLEYLMDVTVIQAGAIKKDMSSNERAAIKDKFAKFNAAFDEVVKNLRVCAVPDAELKAALVKDAKGFVVPMYQRFLTKYQTSDFSKHKEKYIKYDLAQVEQILDKLFL</sequence>
<gene>
    <name evidence="7" type="ORF">AMAG_03117</name>
</gene>
<dbReference type="GO" id="GO:0005546">
    <property type="term" value="F:phosphatidylinositol-4,5-bisphosphate binding"/>
    <property type="evidence" value="ECO:0007669"/>
    <property type="project" value="InterPro"/>
</dbReference>
<dbReference type="Gene3D" id="1.20.1280.170">
    <property type="entry name" value="Exocyst complex component Exo70"/>
    <property type="match status" value="1"/>
</dbReference>
<dbReference type="GO" id="GO:0015031">
    <property type="term" value="P:protein transport"/>
    <property type="evidence" value="ECO:0007669"/>
    <property type="project" value="UniProtKB-KW"/>
</dbReference>
<accession>A0A0L0S4P1</accession>
<feature type="region of interest" description="Disordered" evidence="5">
    <location>
        <begin position="1"/>
        <end position="33"/>
    </location>
</feature>
<reference evidence="8" key="2">
    <citation type="submission" date="2009-11" db="EMBL/GenBank/DDBJ databases">
        <title>The Genome Sequence of Allomyces macrogynus strain ATCC 38327.</title>
        <authorList>
            <consortium name="The Broad Institute Genome Sequencing Platform"/>
            <person name="Russ C."/>
            <person name="Cuomo C."/>
            <person name="Shea T."/>
            <person name="Young S.K."/>
            <person name="Zeng Q."/>
            <person name="Koehrsen M."/>
            <person name="Haas B."/>
            <person name="Borodovsky M."/>
            <person name="Guigo R."/>
            <person name="Alvarado L."/>
            <person name="Berlin A."/>
            <person name="Borenstein D."/>
            <person name="Chen Z."/>
            <person name="Engels R."/>
            <person name="Freedman E."/>
            <person name="Gellesch M."/>
            <person name="Goldberg J."/>
            <person name="Griggs A."/>
            <person name="Gujja S."/>
            <person name="Heiman D."/>
            <person name="Hepburn T."/>
            <person name="Howarth C."/>
            <person name="Jen D."/>
            <person name="Larson L."/>
            <person name="Lewis B."/>
            <person name="Mehta T."/>
            <person name="Park D."/>
            <person name="Pearson M."/>
            <person name="Roberts A."/>
            <person name="Saif S."/>
            <person name="Shenoy N."/>
            <person name="Sisk P."/>
            <person name="Stolte C."/>
            <person name="Sykes S."/>
            <person name="Walk T."/>
            <person name="White J."/>
            <person name="Yandava C."/>
            <person name="Burger G."/>
            <person name="Gray M.W."/>
            <person name="Holland P.W.H."/>
            <person name="King N."/>
            <person name="Lang F.B.F."/>
            <person name="Roger A.J."/>
            <person name="Ruiz-Trillo I."/>
            <person name="Lander E."/>
            <person name="Nusbaum C."/>
        </authorList>
    </citation>
    <scope>NUCLEOTIDE SEQUENCE [LARGE SCALE GENOMIC DNA]</scope>
    <source>
        <strain evidence="8">ATCC 38327</strain>
    </source>
</reference>
<dbReference type="eggNOG" id="KOG2344">
    <property type="taxonomic scope" value="Eukaryota"/>
</dbReference>
<organism evidence="7 8">
    <name type="scientific">Allomyces macrogynus (strain ATCC 38327)</name>
    <name type="common">Allomyces javanicus var. macrogynus</name>
    <dbReference type="NCBI Taxonomy" id="578462"/>
    <lineage>
        <taxon>Eukaryota</taxon>
        <taxon>Fungi</taxon>
        <taxon>Fungi incertae sedis</taxon>
        <taxon>Blastocladiomycota</taxon>
        <taxon>Blastocladiomycetes</taxon>
        <taxon>Blastocladiales</taxon>
        <taxon>Blastocladiaceae</taxon>
        <taxon>Allomyces</taxon>
    </lineage>
</organism>
<dbReference type="AlphaFoldDB" id="A0A0L0S4P1"/>
<feature type="compositionally biased region" description="Polar residues" evidence="5">
    <location>
        <begin position="1"/>
        <end position="11"/>
    </location>
</feature>
<evidence type="ECO:0000259" key="6">
    <source>
        <dbReference type="Pfam" id="PF03081"/>
    </source>
</evidence>